<evidence type="ECO:0000259" key="5">
    <source>
        <dbReference type="Pfam" id="PF00891"/>
    </source>
</evidence>
<dbReference type="Gene3D" id="3.40.50.150">
    <property type="entry name" value="Vaccinia Virus protein VP39"/>
    <property type="match status" value="1"/>
</dbReference>
<dbReference type="InterPro" id="IPR012967">
    <property type="entry name" value="COMT_dimerisation"/>
</dbReference>
<name>A0A1G9K8N3_9BACT</name>
<dbReference type="EMBL" id="FNGS01000002">
    <property type="protein sequence ID" value="SDL46270.1"/>
    <property type="molecule type" value="Genomic_DNA"/>
</dbReference>
<dbReference type="Gene3D" id="1.10.10.10">
    <property type="entry name" value="Winged helix-like DNA-binding domain superfamily/Winged helix DNA-binding domain"/>
    <property type="match status" value="1"/>
</dbReference>
<dbReference type="PROSITE" id="PS51683">
    <property type="entry name" value="SAM_OMT_II"/>
    <property type="match status" value="1"/>
</dbReference>
<feature type="domain" description="O-methyltransferase C-terminal" evidence="5">
    <location>
        <begin position="120"/>
        <end position="326"/>
    </location>
</feature>
<dbReference type="SUPFAM" id="SSF46785">
    <property type="entry name" value="Winged helix' DNA-binding domain"/>
    <property type="match status" value="1"/>
</dbReference>
<dbReference type="CDD" id="cd02440">
    <property type="entry name" value="AdoMet_MTases"/>
    <property type="match status" value="1"/>
</dbReference>
<keyword evidence="1 7" id="KW-0489">Methyltransferase</keyword>
<proteinExistence type="predicted"/>
<feature type="active site" description="Proton acceptor" evidence="4">
    <location>
        <position position="256"/>
    </location>
</feature>
<gene>
    <name evidence="7" type="ORF">SAMN04488090_0930</name>
</gene>
<dbReference type="PIRSF" id="PIRSF005739">
    <property type="entry name" value="O-mtase"/>
    <property type="match status" value="1"/>
</dbReference>
<dbReference type="InterPro" id="IPR029063">
    <property type="entry name" value="SAM-dependent_MTases_sf"/>
</dbReference>
<dbReference type="GO" id="GO:0032259">
    <property type="term" value="P:methylation"/>
    <property type="evidence" value="ECO:0007669"/>
    <property type="project" value="UniProtKB-KW"/>
</dbReference>
<reference evidence="7 8" key="1">
    <citation type="submission" date="2016-10" db="EMBL/GenBank/DDBJ databases">
        <authorList>
            <person name="de Groot N.N."/>
        </authorList>
    </citation>
    <scope>NUCLEOTIDE SEQUENCE [LARGE SCALE GENOMIC DNA]</scope>
    <source>
        <strain evidence="7 8">DSM 21668</strain>
    </source>
</reference>
<dbReference type="SUPFAM" id="SSF53335">
    <property type="entry name" value="S-adenosyl-L-methionine-dependent methyltransferases"/>
    <property type="match status" value="1"/>
</dbReference>
<sequence length="347" mass="38209">MPIKPAFVMKPAFSAESSARILSHLYGYQLAHCLHVVSELNIAELLFESPRPVDELAALTGTHAPSLYRVLRVTAAAGVFEETEGRVFRFTPDATALHGDAEGSVKPYFQAIMGEHSHAFANLLHSVRTGETAFDAYYSMDVWEFYGKHPEEAFRFNKAMAGLTQYYSHALLPAYDFSRFRTVIDIGGGNGALLFAILGAYPTVYGAIFDAPAVIPETEKLILASPFQDRCTTIAGNFFEAIPIGYDAYLLKFILHDWSDDDCVVILRNCAEVMAVGNRVLILDSVIPSGNYPHAGKYTDVTMLACTRGRERSAVDFRQLIEAAGLHFAGISDIGQEEMYLIEAVKA</sequence>
<dbReference type="PANTHER" id="PTHR43712">
    <property type="entry name" value="PUTATIVE (AFU_ORTHOLOGUE AFUA_4G14580)-RELATED"/>
    <property type="match status" value="1"/>
</dbReference>
<evidence type="ECO:0000256" key="4">
    <source>
        <dbReference type="PIRSR" id="PIRSR005739-1"/>
    </source>
</evidence>
<keyword evidence="3" id="KW-0949">S-adenosyl-L-methionine</keyword>
<dbReference type="GO" id="GO:0008171">
    <property type="term" value="F:O-methyltransferase activity"/>
    <property type="evidence" value="ECO:0007669"/>
    <property type="project" value="InterPro"/>
</dbReference>
<dbReference type="InterPro" id="IPR001077">
    <property type="entry name" value="COMT_C"/>
</dbReference>
<dbReference type="PANTHER" id="PTHR43712:SF2">
    <property type="entry name" value="O-METHYLTRANSFERASE CICE"/>
    <property type="match status" value="1"/>
</dbReference>
<protein>
    <submittedName>
        <fullName evidence="7">Hydroxyneurosporene-O-methyltransferase</fullName>
    </submittedName>
</protein>
<keyword evidence="8" id="KW-1185">Reference proteome</keyword>
<dbReference type="Gene3D" id="1.10.287.1350">
    <property type="match status" value="1"/>
</dbReference>
<dbReference type="InterPro" id="IPR036390">
    <property type="entry name" value="WH_DNA-bd_sf"/>
</dbReference>
<dbReference type="Proteomes" id="UP000198901">
    <property type="component" value="Unassembled WGS sequence"/>
</dbReference>
<dbReference type="Pfam" id="PF08100">
    <property type="entry name" value="Dimerisation"/>
    <property type="match status" value="1"/>
</dbReference>
<organism evidence="7 8">
    <name type="scientific">Siphonobacter aquaeclarae</name>
    <dbReference type="NCBI Taxonomy" id="563176"/>
    <lineage>
        <taxon>Bacteria</taxon>
        <taxon>Pseudomonadati</taxon>
        <taxon>Bacteroidota</taxon>
        <taxon>Cytophagia</taxon>
        <taxon>Cytophagales</taxon>
        <taxon>Cytophagaceae</taxon>
        <taxon>Siphonobacter</taxon>
    </lineage>
</organism>
<dbReference type="InterPro" id="IPR016461">
    <property type="entry name" value="COMT-like"/>
</dbReference>
<dbReference type="Pfam" id="PF00891">
    <property type="entry name" value="Methyltransf_2"/>
    <property type="match status" value="1"/>
</dbReference>
<evidence type="ECO:0000256" key="3">
    <source>
        <dbReference type="ARBA" id="ARBA00022691"/>
    </source>
</evidence>
<dbReference type="AlphaFoldDB" id="A0A1G9K8N3"/>
<evidence type="ECO:0000313" key="8">
    <source>
        <dbReference type="Proteomes" id="UP000198901"/>
    </source>
</evidence>
<evidence type="ECO:0000259" key="6">
    <source>
        <dbReference type="Pfam" id="PF08100"/>
    </source>
</evidence>
<keyword evidence="2 7" id="KW-0808">Transferase</keyword>
<evidence type="ECO:0000256" key="2">
    <source>
        <dbReference type="ARBA" id="ARBA00022679"/>
    </source>
</evidence>
<dbReference type="STRING" id="563176.SAMN04488090_0930"/>
<accession>A0A1G9K8N3</accession>
<feature type="domain" description="O-methyltransferase dimerisation" evidence="6">
    <location>
        <begin position="23"/>
        <end position="97"/>
    </location>
</feature>
<dbReference type="GO" id="GO:0046983">
    <property type="term" value="F:protein dimerization activity"/>
    <property type="evidence" value="ECO:0007669"/>
    <property type="project" value="InterPro"/>
</dbReference>
<evidence type="ECO:0000256" key="1">
    <source>
        <dbReference type="ARBA" id="ARBA00022603"/>
    </source>
</evidence>
<evidence type="ECO:0000313" key="7">
    <source>
        <dbReference type="EMBL" id="SDL46270.1"/>
    </source>
</evidence>
<dbReference type="InterPro" id="IPR036388">
    <property type="entry name" value="WH-like_DNA-bd_sf"/>
</dbReference>